<organism evidence="1">
    <name type="scientific">Yersinia similis</name>
    <dbReference type="NCBI Taxonomy" id="367190"/>
    <lineage>
        <taxon>Bacteria</taxon>
        <taxon>Pseudomonadati</taxon>
        <taxon>Pseudomonadota</taxon>
        <taxon>Gammaproteobacteria</taxon>
        <taxon>Enterobacterales</taxon>
        <taxon>Yersiniaceae</taxon>
        <taxon>Yersinia</taxon>
    </lineage>
</organism>
<dbReference type="GO" id="GO:0016757">
    <property type="term" value="F:glycosyltransferase activity"/>
    <property type="evidence" value="ECO:0007669"/>
    <property type="project" value="TreeGrafter"/>
</dbReference>
<dbReference type="PANTHER" id="PTHR45947:SF3">
    <property type="entry name" value="SULFOQUINOVOSYL TRANSFERASE SQD2"/>
    <property type="match status" value="1"/>
</dbReference>
<dbReference type="Gene3D" id="3.40.50.2000">
    <property type="entry name" value="Glycogen Phosphorylase B"/>
    <property type="match status" value="2"/>
</dbReference>
<gene>
    <name evidence="1" type="primary">wbxO</name>
</gene>
<reference evidence="1" key="2">
    <citation type="submission" date="2013-06" db="EMBL/GenBank/DDBJ databases">
        <authorList>
            <person name="Skurnik M."/>
        </authorList>
    </citation>
    <scope>NUCLEOTIDE SEQUENCE</scope>
    <source>
        <strain evidence="1">R708</strain>
    </source>
</reference>
<proteinExistence type="predicted"/>
<dbReference type="PANTHER" id="PTHR45947">
    <property type="entry name" value="SULFOQUINOVOSYL TRANSFERASE SQD2"/>
    <property type="match status" value="1"/>
</dbReference>
<sequence length="379" mass="44032">MKILHICLHSYFTEDMNYQENHLTTQNVLDGHEVFIVTDEQCYSNGEVIQIKPEDKIISTGVRVIRIPVLKLYPSVLTDKLRIAPSLYSTICSISPDIIFYHGIVGTGLLAVNKYKKKYAETRIYIDSHEDANNSGRTFISKWIQYKLITRFMLSLLRKKVSKIFYVSYECKEFLKEMYNIKDYEMEFFPLGGTLKESKEKNLIRIDVRKRLNISQSDVLFIHSGKLEKEKRTKDILNSFHRINSNKFKLLIAGNIPESNSELHYLIERDSRVIYLGWISGDNLIDYICASDCYIQPGTQSATLQIAICCGLPVMIYPYPSHKPYLDGNGFYVSNEDEIFQKLQIIDQDASILSSMENQSYKIARELLDYKVLSSRYYK</sequence>
<accession>S0F2D9</accession>
<dbReference type="EMBL" id="AJ539157">
    <property type="protein sequence ID" value="CDF66398.1"/>
    <property type="molecule type" value="Genomic_DNA"/>
</dbReference>
<dbReference type="InterPro" id="IPR050194">
    <property type="entry name" value="Glycosyltransferase_grp1"/>
</dbReference>
<dbReference type="AlphaFoldDB" id="S0F2D9"/>
<keyword evidence="1" id="KW-0808">Transferase</keyword>
<name>S0F2D9_9GAMM</name>
<protein>
    <submittedName>
        <fullName evidence="1">Glycosyltransferase</fullName>
    </submittedName>
</protein>
<reference evidence="1" key="1">
    <citation type="journal article" date="2003" name="J. Clin. Microbiol.">
        <title>Use of O-antigen gene cluster-specific PCRs for the identification and O-genotyping of Yersinia pseudotuberculosis and Yersinia pestis.</title>
        <authorList>
            <person name="Bogdanovich T."/>
            <person name="Carniel E."/>
            <person name="Fukushima H."/>
            <person name="Skurnik M."/>
        </authorList>
    </citation>
    <scope>NUCLEOTIDE SEQUENCE</scope>
    <source>
        <strain evidence="1">R708</strain>
    </source>
</reference>
<evidence type="ECO:0000313" key="1">
    <source>
        <dbReference type="EMBL" id="CDF66398.1"/>
    </source>
</evidence>
<dbReference type="SUPFAM" id="SSF53756">
    <property type="entry name" value="UDP-Glycosyltransferase/glycogen phosphorylase"/>
    <property type="match status" value="1"/>
</dbReference>
<dbReference type="Pfam" id="PF13692">
    <property type="entry name" value="Glyco_trans_1_4"/>
    <property type="match status" value="1"/>
</dbReference>
<dbReference type="CDD" id="cd03801">
    <property type="entry name" value="GT4_PimA-like"/>
    <property type="match status" value="1"/>
</dbReference>